<reference evidence="2 3" key="1">
    <citation type="journal article" date="2012" name="Genome Biol.">
        <title>Genome and low-iron response of an oceanic diatom adapted to chronic iron limitation.</title>
        <authorList>
            <person name="Lommer M."/>
            <person name="Specht M."/>
            <person name="Roy A.S."/>
            <person name="Kraemer L."/>
            <person name="Andreson R."/>
            <person name="Gutowska M.A."/>
            <person name="Wolf J."/>
            <person name="Bergner S.V."/>
            <person name="Schilhabel M.B."/>
            <person name="Klostermeier U.C."/>
            <person name="Beiko R.G."/>
            <person name="Rosenstiel P."/>
            <person name="Hippler M."/>
            <person name="Laroche J."/>
        </authorList>
    </citation>
    <scope>NUCLEOTIDE SEQUENCE [LARGE SCALE GENOMIC DNA]</scope>
    <source>
        <strain evidence="2 3">CCMP1005</strain>
    </source>
</reference>
<organism evidence="2 3">
    <name type="scientific">Thalassiosira oceanica</name>
    <name type="common">Marine diatom</name>
    <dbReference type="NCBI Taxonomy" id="159749"/>
    <lineage>
        <taxon>Eukaryota</taxon>
        <taxon>Sar</taxon>
        <taxon>Stramenopiles</taxon>
        <taxon>Ochrophyta</taxon>
        <taxon>Bacillariophyta</taxon>
        <taxon>Coscinodiscophyceae</taxon>
        <taxon>Thalassiosirophycidae</taxon>
        <taxon>Thalassiosirales</taxon>
        <taxon>Thalassiosiraceae</taxon>
        <taxon>Thalassiosira</taxon>
    </lineage>
</organism>
<dbReference type="AlphaFoldDB" id="K0R6U8"/>
<feature type="compositionally biased region" description="Polar residues" evidence="1">
    <location>
        <begin position="586"/>
        <end position="597"/>
    </location>
</feature>
<dbReference type="Proteomes" id="UP000266841">
    <property type="component" value="Unassembled WGS sequence"/>
</dbReference>
<feature type="region of interest" description="Disordered" evidence="1">
    <location>
        <begin position="685"/>
        <end position="726"/>
    </location>
</feature>
<feature type="compositionally biased region" description="Basic and acidic residues" evidence="1">
    <location>
        <begin position="307"/>
        <end position="326"/>
    </location>
</feature>
<proteinExistence type="predicted"/>
<feature type="compositionally biased region" description="Low complexity" evidence="1">
    <location>
        <begin position="125"/>
        <end position="137"/>
    </location>
</feature>
<feature type="compositionally biased region" description="Polar residues" evidence="1">
    <location>
        <begin position="474"/>
        <end position="497"/>
    </location>
</feature>
<evidence type="ECO:0000313" key="3">
    <source>
        <dbReference type="Proteomes" id="UP000266841"/>
    </source>
</evidence>
<feature type="compositionally biased region" description="Polar residues" evidence="1">
    <location>
        <begin position="448"/>
        <end position="465"/>
    </location>
</feature>
<feature type="region of interest" description="Disordered" evidence="1">
    <location>
        <begin position="803"/>
        <end position="839"/>
    </location>
</feature>
<evidence type="ECO:0000313" key="2">
    <source>
        <dbReference type="EMBL" id="EJK49103.1"/>
    </source>
</evidence>
<gene>
    <name evidence="2" type="ORF">THAOC_32050</name>
</gene>
<feature type="non-terminal residue" evidence="2">
    <location>
        <position position="839"/>
    </location>
</feature>
<protein>
    <submittedName>
        <fullName evidence="2">Uncharacterized protein</fullName>
    </submittedName>
</protein>
<feature type="region of interest" description="Disordered" evidence="1">
    <location>
        <begin position="583"/>
        <end position="654"/>
    </location>
</feature>
<dbReference type="EMBL" id="AGNL01045116">
    <property type="protein sequence ID" value="EJK49103.1"/>
    <property type="molecule type" value="Genomic_DNA"/>
</dbReference>
<comment type="caution">
    <text evidence="2">The sequence shown here is derived from an EMBL/GenBank/DDBJ whole genome shotgun (WGS) entry which is preliminary data.</text>
</comment>
<feature type="compositionally biased region" description="Low complexity" evidence="1">
    <location>
        <begin position="691"/>
        <end position="707"/>
    </location>
</feature>
<feature type="compositionally biased region" description="Basic and acidic residues" evidence="1">
    <location>
        <begin position="809"/>
        <end position="839"/>
    </location>
</feature>
<feature type="region of interest" description="Disordered" evidence="1">
    <location>
        <begin position="285"/>
        <end position="546"/>
    </location>
</feature>
<accession>K0R6U8</accession>
<feature type="region of interest" description="Disordered" evidence="1">
    <location>
        <begin position="119"/>
        <end position="138"/>
    </location>
</feature>
<name>K0R6U8_THAOC</name>
<feature type="compositionally biased region" description="Polar residues" evidence="1">
    <location>
        <begin position="368"/>
        <end position="405"/>
    </location>
</feature>
<sequence>MSAGRRGGPSKKTESPRLLDENGNLIGNDFLNLLIQYSLDHNIDWKVFADRAILVSTGERAFSRTTVIGDNKSLLRIAQLRLNNLRARKNKLDIGDYCPFKSHHLLFDPAIAPADVEGKARHLDPPSASKPKPSTSTMRVPKGALVHFLCTNAGLELGDTSDVLTLTRDEVERLSIEEYYPSTEDDDNVADYRLRELPVSLQKGDMRQVTTEDGNTCEVLSTTLRMQVVPNDQCRKAQMFLVDVEDEDKRDGYRRGILVAKQNNTSHIEHDIQNTCRDLDEEYGRAERSRAGGQMPPEADIQNVRPSYRDVDFAAPDDSQRPDTYHDGCLGPRDIPAGKTTEDLGMSRGNINARGHPGYHRSQGFLPTRNNSVGPQRQGQYVSPQRQNCRHSNSQRQNYNHSPQRQNHERVSPYHNYNDIDSALSQSPRDYTDEDDDAFQGLPPRLSTGCQTDRTPRQTSRSDSGQRPHGPPRQTFQRSPPRQTFQRSPPRQTSQHSSPHHDRNRSHYPPPPPRSVRGGNIHDDVTHSGGNIGPVNRILPRQNDHSEQDDINLAATTLAGISISNPRESSSRRLELLLDAHGLSGDRQTNRPGSSHRQGIPQEIYADGDDNTITSWPGYATEADEYDDCRSSALDSRDGQNGPTAVRGSQGRTGGQGPIMAFLGFVCALSRRAAWTTVQVDLSNGDDEFHSCQSRESSSTESSMVMSNDGADPNPPCSPASCVDSNESNERETASIREAVFWLDANLNDVVEELNAEVPKIIETKSRQVSTNRLDQLEQSAARADGERREVVRHLNEARALAQSNEAALAEHQRSAESHVRDHQARLHQLEESAARAEE</sequence>
<evidence type="ECO:0000256" key="1">
    <source>
        <dbReference type="SAM" id="MobiDB-lite"/>
    </source>
</evidence>
<keyword evidence="3" id="KW-1185">Reference proteome</keyword>